<feature type="compositionally biased region" description="Basic and acidic residues" evidence="1">
    <location>
        <begin position="17"/>
        <end position="29"/>
    </location>
</feature>
<gene>
    <name evidence="2" type="ORF">GQX73_g3192</name>
</gene>
<feature type="region of interest" description="Disordered" evidence="1">
    <location>
        <begin position="1"/>
        <end position="78"/>
    </location>
</feature>
<comment type="caution">
    <text evidence="2">The sequence shown here is derived from an EMBL/GenBank/DDBJ whole genome shotgun (WGS) entry which is preliminary data.</text>
</comment>
<evidence type="ECO:0000313" key="2">
    <source>
        <dbReference type="EMBL" id="KAF2970378.1"/>
    </source>
</evidence>
<dbReference type="Proteomes" id="UP000481858">
    <property type="component" value="Unassembled WGS sequence"/>
</dbReference>
<organism evidence="2 3">
    <name type="scientific">Xylaria multiplex</name>
    <dbReference type="NCBI Taxonomy" id="323545"/>
    <lineage>
        <taxon>Eukaryota</taxon>
        <taxon>Fungi</taxon>
        <taxon>Dikarya</taxon>
        <taxon>Ascomycota</taxon>
        <taxon>Pezizomycotina</taxon>
        <taxon>Sordariomycetes</taxon>
        <taxon>Xylariomycetidae</taxon>
        <taxon>Xylariales</taxon>
        <taxon>Xylariaceae</taxon>
        <taxon>Xylaria</taxon>
    </lineage>
</organism>
<feature type="compositionally biased region" description="Low complexity" evidence="1">
    <location>
        <begin position="43"/>
        <end position="55"/>
    </location>
</feature>
<name>A0A7C8IU75_9PEZI</name>
<proteinExistence type="predicted"/>
<dbReference type="InParanoid" id="A0A7C8IU75"/>
<protein>
    <submittedName>
        <fullName evidence="2">Uncharacterized protein</fullName>
    </submittedName>
</protein>
<feature type="compositionally biased region" description="Basic and acidic residues" evidence="1">
    <location>
        <begin position="64"/>
        <end position="78"/>
    </location>
</feature>
<accession>A0A7C8IU75</accession>
<reference evidence="2 3" key="1">
    <citation type="submission" date="2019-12" db="EMBL/GenBank/DDBJ databases">
        <title>Draft genome sequence of the ascomycete Xylaria multiplex DSM 110363.</title>
        <authorList>
            <person name="Buettner E."/>
            <person name="Kellner H."/>
        </authorList>
    </citation>
    <scope>NUCLEOTIDE SEQUENCE [LARGE SCALE GENOMIC DNA]</scope>
    <source>
        <strain evidence="2 3">DSM 110363</strain>
    </source>
</reference>
<keyword evidence="3" id="KW-1185">Reference proteome</keyword>
<dbReference type="AlphaFoldDB" id="A0A7C8IU75"/>
<sequence length="266" mass="29572">MAIEKQEPRQLQPTEQVSRDRPQLRERHAATIAPSASTLSIPSGSGAEASSATTSCLSQGISKAEQEESVPHRPIKEGTRLIRVRMSHSRRVVYSADDPTGTLRASTSREPVRFGGVFSGYDSNIVISSPRDLVYFDKIPNFIRMGLSEALSTAPSEPSGMAFVAINLAQFAPVFLVPFICTVDNDDLSGIVLVVTKDDIRDLVEYAESDEWGFREVPEGDLRSSQPALYEKGMELVDSFNNLREEEEEEPLDHMFVYDWDRRGSD</sequence>
<dbReference type="OrthoDB" id="4731793at2759"/>
<evidence type="ECO:0000313" key="3">
    <source>
        <dbReference type="Proteomes" id="UP000481858"/>
    </source>
</evidence>
<evidence type="ECO:0000256" key="1">
    <source>
        <dbReference type="SAM" id="MobiDB-lite"/>
    </source>
</evidence>
<dbReference type="EMBL" id="WUBL01000024">
    <property type="protein sequence ID" value="KAF2970378.1"/>
    <property type="molecule type" value="Genomic_DNA"/>
</dbReference>